<evidence type="ECO:0000256" key="9">
    <source>
        <dbReference type="ARBA" id="ARBA00037998"/>
    </source>
</evidence>
<dbReference type="Proteomes" id="UP000013057">
    <property type="component" value="Unassembled WGS sequence"/>
</dbReference>
<evidence type="ECO:0000256" key="10">
    <source>
        <dbReference type="SAM" id="Phobius"/>
    </source>
</evidence>
<sequence>MEEQHMVEHVLQTLPQVVIDGLALGAVYAIVALGYTMVYGILELINFAHGEIFMTGAFVGTAILLSFSAFGWLSSMPILLALLLVLVATSITTGLLGMGIERVAYRPLRNAPKLITLITAIGISFLLQDFVRFVTELKKGNYILTGPSLFTEQVSISASSIWSGFHDASVKSSFFIVLVTAVIMMVTLDFFVNKTKWGMAMRAVAQDRETAALMSVNVNKVIALTFFIGSALGGATGVLFAIQYGTIDPYIGFILGLKAFTAAVLGGIGNIRGAMFGGIVLGLLEMFAAANLPIVSNGILGAEYKDVFAFSILIIVLIFKPEGLFGKVSVEKV</sequence>
<feature type="transmembrane region" description="Helical" evidence="10">
    <location>
        <begin position="78"/>
        <end position="99"/>
    </location>
</feature>
<feature type="transmembrane region" description="Helical" evidence="10">
    <location>
        <begin position="221"/>
        <end position="244"/>
    </location>
</feature>
<evidence type="ECO:0000256" key="4">
    <source>
        <dbReference type="ARBA" id="ARBA00022519"/>
    </source>
</evidence>
<comment type="subcellular location">
    <subcellularLocation>
        <location evidence="1">Cell membrane</location>
        <topology evidence="1">Multi-pass membrane protein</topology>
    </subcellularLocation>
</comment>
<dbReference type="GO" id="GO:0015808">
    <property type="term" value="P:L-alanine transport"/>
    <property type="evidence" value="ECO:0007669"/>
    <property type="project" value="TreeGrafter"/>
</dbReference>
<evidence type="ECO:0000313" key="12">
    <source>
        <dbReference type="Proteomes" id="UP000013057"/>
    </source>
</evidence>
<proteinExistence type="inferred from homology"/>
<feature type="transmembrane region" description="Helical" evidence="10">
    <location>
        <begin position="307"/>
        <end position="325"/>
    </location>
</feature>
<keyword evidence="2" id="KW-0813">Transport</keyword>
<keyword evidence="5 10" id="KW-0812">Transmembrane</keyword>
<feature type="transmembrane region" description="Helical" evidence="10">
    <location>
        <begin position="22"/>
        <end position="45"/>
    </location>
</feature>
<name>R4FB99_9BACL</name>
<dbReference type="GO" id="GO:1903806">
    <property type="term" value="P:L-isoleucine import across plasma membrane"/>
    <property type="evidence" value="ECO:0007669"/>
    <property type="project" value="TreeGrafter"/>
</dbReference>
<dbReference type="InterPro" id="IPR052157">
    <property type="entry name" value="BCAA_transport_permease"/>
</dbReference>
<feature type="transmembrane region" description="Helical" evidence="10">
    <location>
        <begin position="275"/>
        <end position="295"/>
    </location>
</feature>
<dbReference type="AlphaFoldDB" id="R4FB99"/>
<evidence type="ECO:0000256" key="3">
    <source>
        <dbReference type="ARBA" id="ARBA00022475"/>
    </source>
</evidence>
<dbReference type="GO" id="GO:0015188">
    <property type="term" value="F:L-isoleucine transmembrane transporter activity"/>
    <property type="evidence" value="ECO:0007669"/>
    <property type="project" value="TreeGrafter"/>
</dbReference>
<dbReference type="PANTHER" id="PTHR11795">
    <property type="entry name" value="BRANCHED-CHAIN AMINO ACID TRANSPORT SYSTEM PERMEASE PROTEIN LIVH"/>
    <property type="match status" value="1"/>
</dbReference>
<feature type="transmembrane region" description="Helical" evidence="10">
    <location>
        <begin position="111"/>
        <end position="131"/>
    </location>
</feature>
<dbReference type="GO" id="GO:0005304">
    <property type="term" value="F:L-valine transmembrane transporter activity"/>
    <property type="evidence" value="ECO:0007669"/>
    <property type="project" value="TreeGrafter"/>
</dbReference>
<protein>
    <submittedName>
        <fullName evidence="11">Inner-membrane translocator</fullName>
    </submittedName>
</protein>
<keyword evidence="7 10" id="KW-1133">Transmembrane helix</keyword>
<evidence type="ECO:0000313" key="11">
    <source>
        <dbReference type="EMBL" id="GAC90075.1"/>
    </source>
</evidence>
<reference evidence="12" key="1">
    <citation type="journal article" date="2013" name="Genome">
        <title>Draft Genome Sequence of a Thermophilic Member of the Bacillaceae, Anoxybacillus flavithermus Strain Kn10, Isolated from the Kan-nawa Hot Spring in Japan.</title>
        <authorList>
            <person name="Matsutani M."/>
            <person name="Shirakihara Y."/>
            <person name="Imada K."/>
            <person name="Yakushi T."/>
            <person name="Matsushita K."/>
        </authorList>
    </citation>
    <scope>NUCLEOTIDE SEQUENCE [LARGE SCALE GENOMIC DNA]</scope>
    <source>
        <strain evidence="12">NBRC 109594</strain>
    </source>
</reference>
<dbReference type="PANTHER" id="PTHR11795:SF371">
    <property type="entry name" value="HIGH-AFFINITY BRANCHED-CHAIN AMINO ACID TRANSPORT SYSTEM PERMEASE PROTEIN LIVH"/>
    <property type="match status" value="1"/>
</dbReference>
<dbReference type="GO" id="GO:0042941">
    <property type="term" value="P:D-alanine transmembrane transport"/>
    <property type="evidence" value="ECO:0007669"/>
    <property type="project" value="TreeGrafter"/>
</dbReference>
<dbReference type="Pfam" id="PF02653">
    <property type="entry name" value="BPD_transp_2"/>
    <property type="match status" value="1"/>
</dbReference>
<comment type="similarity">
    <text evidence="9">Belongs to the binding-protein-dependent transport system permease family. LivHM subfamily.</text>
</comment>
<dbReference type="GO" id="GO:0015190">
    <property type="term" value="F:L-leucine transmembrane transporter activity"/>
    <property type="evidence" value="ECO:0007669"/>
    <property type="project" value="TreeGrafter"/>
</dbReference>
<dbReference type="EMBL" id="BARH01000003">
    <property type="protein sequence ID" value="GAC90075.1"/>
    <property type="molecule type" value="Genomic_DNA"/>
</dbReference>
<keyword evidence="3" id="KW-1003">Cell membrane</keyword>
<dbReference type="GO" id="GO:0015192">
    <property type="term" value="F:L-phenylalanine transmembrane transporter activity"/>
    <property type="evidence" value="ECO:0007669"/>
    <property type="project" value="TreeGrafter"/>
</dbReference>
<evidence type="ECO:0000256" key="6">
    <source>
        <dbReference type="ARBA" id="ARBA00022970"/>
    </source>
</evidence>
<feature type="transmembrane region" description="Helical" evidence="10">
    <location>
        <begin position="172"/>
        <end position="192"/>
    </location>
</feature>
<dbReference type="CDD" id="cd06582">
    <property type="entry name" value="TM_PBP1_LivH_like"/>
    <property type="match status" value="1"/>
</dbReference>
<dbReference type="GO" id="GO:0005886">
    <property type="term" value="C:plasma membrane"/>
    <property type="evidence" value="ECO:0007669"/>
    <property type="project" value="UniProtKB-SubCell"/>
</dbReference>
<feature type="transmembrane region" description="Helical" evidence="10">
    <location>
        <begin position="250"/>
        <end position="268"/>
    </location>
</feature>
<keyword evidence="6" id="KW-0029">Amino-acid transport</keyword>
<accession>R4FB99</accession>
<evidence type="ECO:0000256" key="8">
    <source>
        <dbReference type="ARBA" id="ARBA00023136"/>
    </source>
</evidence>
<comment type="caution">
    <text evidence="11">The sequence shown here is derived from an EMBL/GenBank/DDBJ whole genome shotgun (WGS) entry which is preliminary data.</text>
</comment>
<evidence type="ECO:0000256" key="7">
    <source>
        <dbReference type="ARBA" id="ARBA00022989"/>
    </source>
</evidence>
<keyword evidence="4" id="KW-0997">Cell inner membrane</keyword>
<evidence type="ECO:0000256" key="5">
    <source>
        <dbReference type="ARBA" id="ARBA00022692"/>
    </source>
</evidence>
<evidence type="ECO:0000256" key="2">
    <source>
        <dbReference type="ARBA" id="ARBA00022448"/>
    </source>
</evidence>
<evidence type="ECO:0000256" key="1">
    <source>
        <dbReference type="ARBA" id="ARBA00004651"/>
    </source>
</evidence>
<organism evidence="11 12">
    <name type="scientific">Anoxybacillus flavithermus NBRC 109594</name>
    <dbReference type="NCBI Taxonomy" id="1315967"/>
    <lineage>
        <taxon>Bacteria</taxon>
        <taxon>Bacillati</taxon>
        <taxon>Bacillota</taxon>
        <taxon>Bacilli</taxon>
        <taxon>Bacillales</taxon>
        <taxon>Anoxybacillaceae</taxon>
        <taxon>Anoxybacillus</taxon>
    </lineage>
</organism>
<feature type="transmembrane region" description="Helical" evidence="10">
    <location>
        <begin position="52"/>
        <end position="72"/>
    </location>
</feature>
<dbReference type="InterPro" id="IPR001851">
    <property type="entry name" value="ABC_transp_permease"/>
</dbReference>
<gene>
    <name evidence="11" type="ORF">KN10_0511</name>
</gene>
<keyword evidence="8 10" id="KW-0472">Membrane</keyword>